<dbReference type="EMBL" id="MNCJ02000329">
    <property type="protein sequence ID" value="KAF5767118.1"/>
    <property type="molecule type" value="Genomic_DNA"/>
</dbReference>
<dbReference type="GO" id="GO:0050832">
    <property type="term" value="P:defense response to fungus"/>
    <property type="evidence" value="ECO:0007669"/>
    <property type="project" value="UniProtKB-KW"/>
</dbReference>
<dbReference type="InParanoid" id="A0A251SD44"/>
<organism evidence="8 9">
    <name type="scientific">Helianthus annuus</name>
    <name type="common">Common sunflower</name>
    <dbReference type="NCBI Taxonomy" id="4232"/>
    <lineage>
        <taxon>Eukaryota</taxon>
        <taxon>Viridiplantae</taxon>
        <taxon>Streptophyta</taxon>
        <taxon>Embryophyta</taxon>
        <taxon>Tracheophyta</taxon>
        <taxon>Spermatophyta</taxon>
        <taxon>Magnoliopsida</taxon>
        <taxon>eudicotyledons</taxon>
        <taxon>Gunneridae</taxon>
        <taxon>Pentapetalae</taxon>
        <taxon>asterids</taxon>
        <taxon>campanulids</taxon>
        <taxon>Asterales</taxon>
        <taxon>Asteraceae</taxon>
        <taxon>Asteroideae</taxon>
        <taxon>Heliantheae alliance</taxon>
        <taxon>Heliantheae</taxon>
        <taxon>Helianthus</taxon>
    </lineage>
</organism>
<evidence type="ECO:0000256" key="1">
    <source>
        <dbReference type="ARBA" id="ARBA00006722"/>
    </source>
</evidence>
<reference evidence="7" key="3">
    <citation type="submission" date="2020-06" db="EMBL/GenBank/DDBJ databases">
        <title>Helianthus annuus Genome sequencing and assembly Release 2.</title>
        <authorList>
            <person name="Gouzy J."/>
            <person name="Langlade N."/>
            <person name="Munos S."/>
        </authorList>
    </citation>
    <scope>NUCLEOTIDE SEQUENCE</scope>
    <source>
        <tissue evidence="7">Leaves</tissue>
    </source>
</reference>
<name>A0A251SD44_HELAN</name>
<keyword evidence="6" id="KW-0732">Signal</keyword>
<keyword evidence="9" id="KW-1185">Reference proteome</keyword>
<sequence length="88" mass="9910">MTKSMSFTIFLVFFMLIGMKLGMAKTCVKPHNNPLCEFHECNHLCVREHGSSGAGICLNNFICVCYFDCPGKNMDMNPTHVSPTFKNQ</sequence>
<feature type="signal peptide" evidence="6">
    <location>
        <begin position="1"/>
        <end position="24"/>
    </location>
</feature>
<dbReference type="InterPro" id="IPR010851">
    <property type="entry name" value="DEFL"/>
</dbReference>
<feature type="chain" id="PRO_5041060362" evidence="6">
    <location>
        <begin position="25"/>
        <end position="88"/>
    </location>
</feature>
<accession>A0A251SD44</accession>
<evidence type="ECO:0000256" key="6">
    <source>
        <dbReference type="SAM" id="SignalP"/>
    </source>
</evidence>
<protein>
    <submittedName>
        <fullName evidence="8">Putative low-molecular-weight cysteine-rich 54</fullName>
    </submittedName>
</protein>
<proteinExistence type="inferred from homology"/>
<keyword evidence="5" id="KW-1015">Disulfide bond</keyword>
<dbReference type="Gramene" id="mRNA:HanXRQr2_Chr14g0620601">
    <property type="protein sequence ID" value="mRNA:HanXRQr2_Chr14g0620601"/>
    <property type="gene ID" value="HanXRQr2_Chr14g0620601"/>
</dbReference>
<evidence type="ECO:0000313" key="9">
    <source>
        <dbReference type="Proteomes" id="UP000215914"/>
    </source>
</evidence>
<gene>
    <name evidence="8" type="primary">LCR54</name>
    <name evidence="8" type="ORF">HannXRQ_Chr14g0427391</name>
    <name evidence="7" type="ORF">HanXRQr2_Chr14g0620601</name>
</gene>
<evidence type="ECO:0000313" key="7">
    <source>
        <dbReference type="EMBL" id="KAF5767118.1"/>
    </source>
</evidence>
<dbReference type="EMBL" id="CM007903">
    <property type="protein sequence ID" value="OTF96784.1"/>
    <property type="molecule type" value="Genomic_DNA"/>
</dbReference>
<dbReference type="GO" id="GO:0031640">
    <property type="term" value="P:killing of cells of another organism"/>
    <property type="evidence" value="ECO:0007669"/>
    <property type="project" value="UniProtKB-KW"/>
</dbReference>
<evidence type="ECO:0000256" key="3">
    <source>
        <dbReference type="ARBA" id="ARBA00022577"/>
    </source>
</evidence>
<keyword evidence="3" id="KW-0295">Fungicide</keyword>
<dbReference type="Proteomes" id="UP000215914">
    <property type="component" value="Chromosome 14"/>
</dbReference>
<dbReference type="Pfam" id="PF07333">
    <property type="entry name" value="SLR1-BP"/>
    <property type="match status" value="1"/>
</dbReference>
<keyword evidence="2" id="KW-0929">Antimicrobial</keyword>
<evidence type="ECO:0000256" key="5">
    <source>
        <dbReference type="ARBA" id="ARBA00023157"/>
    </source>
</evidence>
<evidence type="ECO:0000256" key="4">
    <source>
        <dbReference type="ARBA" id="ARBA00022821"/>
    </source>
</evidence>
<keyword evidence="4" id="KW-0611">Plant defense</keyword>
<dbReference type="AlphaFoldDB" id="A0A251SD44"/>
<reference evidence="7 9" key="1">
    <citation type="journal article" date="2017" name="Nature">
        <title>The sunflower genome provides insights into oil metabolism, flowering and Asterid evolution.</title>
        <authorList>
            <person name="Badouin H."/>
            <person name="Gouzy J."/>
            <person name="Grassa C.J."/>
            <person name="Murat F."/>
            <person name="Staton S.E."/>
            <person name="Cottret L."/>
            <person name="Lelandais-Briere C."/>
            <person name="Owens G.L."/>
            <person name="Carrere S."/>
            <person name="Mayjonade B."/>
            <person name="Legrand L."/>
            <person name="Gill N."/>
            <person name="Kane N.C."/>
            <person name="Bowers J.E."/>
            <person name="Hubner S."/>
            <person name="Bellec A."/>
            <person name="Berard A."/>
            <person name="Berges H."/>
            <person name="Blanchet N."/>
            <person name="Boniface M.C."/>
            <person name="Brunel D."/>
            <person name="Catrice O."/>
            <person name="Chaidir N."/>
            <person name="Claudel C."/>
            <person name="Donnadieu C."/>
            <person name="Faraut T."/>
            <person name="Fievet G."/>
            <person name="Helmstetter N."/>
            <person name="King M."/>
            <person name="Knapp S.J."/>
            <person name="Lai Z."/>
            <person name="Le Paslier M.C."/>
            <person name="Lippi Y."/>
            <person name="Lorenzon L."/>
            <person name="Mandel J.R."/>
            <person name="Marage G."/>
            <person name="Marchand G."/>
            <person name="Marquand E."/>
            <person name="Bret-Mestries E."/>
            <person name="Morien E."/>
            <person name="Nambeesan S."/>
            <person name="Nguyen T."/>
            <person name="Pegot-Espagnet P."/>
            <person name="Pouilly N."/>
            <person name="Raftis F."/>
            <person name="Sallet E."/>
            <person name="Schiex T."/>
            <person name="Thomas J."/>
            <person name="Vandecasteele C."/>
            <person name="Vares D."/>
            <person name="Vear F."/>
            <person name="Vautrin S."/>
            <person name="Crespi M."/>
            <person name="Mangin B."/>
            <person name="Burke J.M."/>
            <person name="Salse J."/>
            <person name="Munos S."/>
            <person name="Vincourt P."/>
            <person name="Rieseberg L.H."/>
            <person name="Langlade N.B."/>
        </authorList>
    </citation>
    <scope>NUCLEOTIDE SEQUENCE [LARGE SCALE GENOMIC DNA]</scope>
    <source>
        <strain evidence="9">cv. SF193</strain>
        <tissue evidence="7">Leaves</tissue>
    </source>
</reference>
<comment type="similarity">
    <text evidence="1">Belongs to the DEFL family.</text>
</comment>
<evidence type="ECO:0000256" key="2">
    <source>
        <dbReference type="ARBA" id="ARBA00022529"/>
    </source>
</evidence>
<reference evidence="8" key="2">
    <citation type="submission" date="2017-02" db="EMBL/GenBank/DDBJ databases">
        <title>Sunflower complete genome.</title>
        <authorList>
            <person name="Langlade N."/>
            <person name="Munos S."/>
        </authorList>
    </citation>
    <scope>NUCLEOTIDE SEQUENCE [LARGE SCALE GENOMIC DNA]</scope>
    <source>
        <tissue evidence="8">Leaves</tissue>
    </source>
</reference>
<evidence type="ECO:0000313" key="8">
    <source>
        <dbReference type="EMBL" id="OTF96784.1"/>
    </source>
</evidence>